<feature type="domain" description="RNase III" evidence="2">
    <location>
        <begin position="63"/>
        <end position="186"/>
    </location>
</feature>
<dbReference type="InterPro" id="IPR036389">
    <property type="entry name" value="RNase_III_sf"/>
</dbReference>
<dbReference type="SUPFAM" id="SSF69065">
    <property type="entry name" value="RNase III domain-like"/>
    <property type="match status" value="2"/>
</dbReference>
<dbReference type="OrthoDB" id="2392202at2759"/>
<dbReference type="PANTHER" id="PTHR14950:SF70">
    <property type="entry name" value="ENDORIBONUCLEASE DICER HOMOLOG 2"/>
    <property type="match status" value="1"/>
</dbReference>
<evidence type="ECO:0000313" key="4">
    <source>
        <dbReference type="Proteomes" id="UP000631114"/>
    </source>
</evidence>
<dbReference type="Pfam" id="PF00636">
    <property type="entry name" value="Ribonuclease_3"/>
    <property type="match status" value="1"/>
</dbReference>
<dbReference type="EMBL" id="JADFTS010000006">
    <property type="protein sequence ID" value="KAF9602741.1"/>
    <property type="molecule type" value="Genomic_DNA"/>
</dbReference>
<dbReference type="GO" id="GO:0003723">
    <property type="term" value="F:RNA binding"/>
    <property type="evidence" value="ECO:0007669"/>
    <property type="project" value="TreeGrafter"/>
</dbReference>
<protein>
    <recommendedName>
        <fullName evidence="2">RNase III domain-containing protein</fullName>
    </recommendedName>
</protein>
<proteinExistence type="predicted"/>
<dbReference type="GO" id="GO:0005737">
    <property type="term" value="C:cytoplasm"/>
    <property type="evidence" value="ECO:0007669"/>
    <property type="project" value="TreeGrafter"/>
</dbReference>
<name>A0A835LX67_9MAGN</name>
<evidence type="ECO:0000313" key="3">
    <source>
        <dbReference type="EMBL" id="KAF9602741.1"/>
    </source>
</evidence>
<dbReference type="GO" id="GO:0005634">
    <property type="term" value="C:nucleus"/>
    <property type="evidence" value="ECO:0007669"/>
    <property type="project" value="TreeGrafter"/>
</dbReference>
<dbReference type="PANTHER" id="PTHR14950">
    <property type="entry name" value="DICER-RELATED"/>
    <property type="match status" value="1"/>
</dbReference>
<evidence type="ECO:0000259" key="2">
    <source>
        <dbReference type="PROSITE" id="PS50142"/>
    </source>
</evidence>
<reference evidence="3 4" key="1">
    <citation type="submission" date="2020-10" db="EMBL/GenBank/DDBJ databases">
        <title>The Coptis chinensis genome and diversification of protoberbering-type alkaloids.</title>
        <authorList>
            <person name="Wang B."/>
            <person name="Shu S."/>
            <person name="Song C."/>
            <person name="Liu Y."/>
        </authorList>
    </citation>
    <scope>NUCLEOTIDE SEQUENCE [LARGE SCALE GENOMIC DNA]</scope>
    <source>
        <strain evidence="3">HL-2020</strain>
        <tissue evidence="3">Leaf</tissue>
    </source>
</reference>
<keyword evidence="4" id="KW-1185">Reference proteome</keyword>
<dbReference type="AlphaFoldDB" id="A0A835LX67"/>
<comment type="caution">
    <text evidence="3">The sequence shown here is derived from an EMBL/GenBank/DDBJ whole genome shotgun (WGS) entry which is preliminary data.</text>
</comment>
<dbReference type="InterPro" id="IPR000999">
    <property type="entry name" value="RNase_III_dom"/>
</dbReference>
<dbReference type="CDD" id="cd00593">
    <property type="entry name" value="RIBOc"/>
    <property type="match status" value="1"/>
</dbReference>
<accession>A0A835LX67</accession>
<organism evidence="3 4">
    <name type="scientific">Coptis chinensis</name>
    <dbReference type="NCBI Taxonomy" id="261450"/>
    <lineage>
        <taxon>Eukaryota</taxon>
        <taxon>Viridiplantae</taxon>
        <taxon>Streptophyta</taxon>
        <taxon>Embryophyta</taxon>
        <taxon>Tracheophyta</taxon>
        <taxon>Spermatophyta</taxon>
        <taxon>Magnoliopsida</taxon>
        <taxon>Ranunculales</taxon>
        <taxon>Ranunculaceae</taxon>
        <taxon>Coptidoideae</taxon>
        <taxon>Coptis</taxon>
    </lineage>
</organism>
<dbReference type="SMART" id="SM00535">
    <property type="entry name" value="RIBOc"/>
    <property type="match status" value="1"/>
</dbReference>
<dbReference type="Gene3D" id="1.10.1520.10">
    <property type="entry name" value="Ribonuclease III domain"/>
    <property type="match status" value="2"/>
</dbReference>
<gene>
    <name evidence="3" type="ORF">IFM89_030629</name>
</gene>
<keyword evidence="1" id="KW-0378">Hydrolase</keyword>
<dbReference type="PROSITE" id="PS50142">
    <property type="entry name" value="RNASE_3_2"/>
    <property type="match status" value="1"/>
</dbReference>
<dbReference type="GO" id="GO:0030422">
    <property type="term" value="P:siRNA processing"/>
    <property type="evidence" value="ECO:0007669"/>
    <property type="project" value="TreeGrafter"/>
</dbReference>
<dbReference type="GO" id="GO:0004525">
    <property type="term" value="F:ribonuclease III activity"/>
    <property type="evidence" value="ECO:0007669"/>
    <property type="project" value="InterPro"/>
</dbReference>
<evidence type="ECO:0000256" key="1">
    <source>
        <dbReference type="ARBA" id="ARBA00022801"/>
    </source>
</evidence>
<dbReference type="Proteomes" id="UP000631114">
    <property type="component" value="Unassembled WGS sequence"/>
</dbReference>
<sequence>MTCISLGTLKSYSLVPSIMHRIESIVLALHLKKLQTGHLISNIQIPTMKVPMFFLPRKYSVVLILEAITTKKCPEEFSLESLETLKDSFLKYAVGQQLFKRNKNHHEGLLRGHRERMVSNSALCKLGCKHKLQCWVVPGNLGLSGLVEASFSTSGQLYVMGSRRMKTKVIADVVEGLIGAYLTAGEISNGMQFAMQPERHINVVELESLLDYGFRDHSLLLEALTHGSYQLPGISRCYQ</sequence>
<feature type="non-terminal residue" evidence="3">
    <location>
        <position position="239"/>
    </location>
</feature>